<dbReference type="AlphaFoldDB" id="A0A4U0WHI3"/>
<feature type="region of interest" description="Disordered" evidence="1">
    <location>
        <begin position="121"/>
        <end position="140"/>
    </location>
</feature>
<evidence type="ECO:0000313" key="2">
    <source>
        <dbReference type="EMBL" id="TKA60975.1"/>
    </source>
</evidence>
<evidence type="ECO:0000313" key="3">
    <source>
        <dbReference type="Proteomes" id="UP000308768"/>
    </source>
</evidence>
<dbReference type="PANTHER" id="PTHR36452:SF1">
    <property type="entry name" value="DUF2461 DOMAIN-CONTAINING PROTEIN"/>
    <property type="match status" value="1"/>
</dbReference>
<feature type="compositionally biased region" description="Acidic residues" evidence="1">
    <location>
        <begin position="122"/>
        <end position="140"/>
    </location>
</feature>
<dbReference type="PANTHER" id="PTHR36452">
    <property type="entry name" value="CHROMOSOME 12, WHOLE GENOME SHOTGUN SEQUENCE"/>
    <property type="match status" value="1"/>
</dbReference>
<keyword evidence="3" id="KW-1185">Reference proteome</keyword>
<protein>
    <submittedName>
        <fullName evidence="2">Uncharacterized protein</fullName>
    </submittedName>
</protein>
<dbReference type="InterPro" id="IPR012808">
    <property type="entry name" value="CHP02453"/>
</dbReference>
<evidence type="ECO:0000256" key="1">
    <source>
        <dbReference type="SAM" id="MobiDB-lite"/>
    </source>
</evidence>
<dbReference type="OrthoDB" id="2537769at2759"/>
<dbReference type="Proteomes" id="UP000308768">
    <property type="component" value="Unassembled WGS sequence"/>
</dbReference>
<accession>A0A4U0WHI3</accession>
<name>A0A4U0WHI3_9PEZI</name>
<reference evidence="2 3" key="1">
    <citation type="submission" date="2017-03" db="EMBL/GenBank/DDBJ databases">
        <title>Genomes of endolithic fungi from Antarctica.</title>
        <authorList>
            <person name="Coleine C."/>
            <person name="Masonjones S."/>
            <person name="Stajich J.E."/>
        </authorList>
    </citation>
    <scope>NUCLEOTIDE SEQUENCE [LARGE SCALE GENOMIC DNA]</scope>
    <source>
        <strain evidence="2 3">CCFEE 5187</strain>
    </source>
</reference>
<organism evidence="2 3">
    <name type="scientific">Cryomyces minteri</name>
    <dbReference type="NCBI Taxonomy" id="331657"/>
    <lineage>
        <taxon>Eukaryota</taxon>
        <taxon>Fungi</taxon>
        <taxon>Dikarya</taxon>
        <taxon>Ascomycota</taxon>
        <taxon>Pezizomycotina</taxon>
        <taxon>Dothideomycetes</taxon>
        <taxon>Dothideomycetes incertae sedis</taxon>
        <taxon>Cryomyces</taxon>
    </lineage>
</organism>
<proteinExistence type="predicted"/>
<dbReference type="STRING" id="331657.A0A4U0WHI3"/>
<comment type="caution">
    <text evidence="2">The sequence shown here is derived from an EMBL/GenBank/DDBJ whole genome shotgun (WGS) entry which is preliminary data.</text>
</comment>
<dbReference type="Pfam" id="PF09365">
    <property type="entry name" value="DUF2461"/>
    <property type="match status" value="1"/>
</dbReference>
<dbReference type="EMBL" id="NAJN01001832">
    <property type="protein sequence ID" value="TKA60975.1"/>
    <property type="molecule type" value="Genomic_DNA"/>
</dbReference>
<sequence length="140" mass="15603">MPEAQALAALRRDIDRNPQKIKRTLVNSRLRKEFFGGIPDDEKKAVKAFVAQNAENALKTKPKGYDSGHKNIELLRLRNFTVGKKLEDEEVIGSKGLARVAELISCMVPFITYLNSIVMPDDPVESGEEADTSDETAQED</sequence>
<gene>
    <name evidence="2" type="ORF">B0A49_12573</name>
</gene>